<dbReference type="UniPathway" id="UPA00378"/>
<dbReference type="InterPro" id="IPR056790">
    <property type="entry name" value="Ribophorin_II_C"/>
</dbReference>
<keyword evidence="3 8" id="KW-0732">Signal</keyword>
<keyword evidence="11" id="KW-1185">Reference proteome</keyword>
<dbReference type="PANTHER" id="PTHR12640:SF0">
    <property type="entry name" value="DOLICHYL-DIPHOSPHOOLIGOSACCHARIDE--PROTEIN GLYCOSYLTRANSFERASE SUBUNIT 2"/>
    <property type="match status" value="1"/>
</dbReference>
<feature type="signal peptide" evidence="8">
    <location>
        <begin position="1"/>
        <end position="23"/>
    </location>
</feature>
<evidence type="ECO:0000256" key="3">
    <source>
        <dbReference type="ARBA" id="ARBA00022729"/>
    </source>
</evidence>
<keyword evidence="2 7" id="KW-0812">Transmembrane</keyword>
<evidence type="ECO:0000256" key="1">
    <source>
        <dbReference type="ARBA" id="ARBA00004477"/>
    </source>
</evidence>
<reference evidence="10 11" key="1">
    <citation type="journal article" date="2016" name="Genome Biol. Evol.">
        <title>Divergent and convergent evolution of fungal pathogenicity.</title>
        <authorList>
            <person name="Shang Y."/>
            <person name="Xiao G."/>
            <person name="Zheng P."/>
            <person name="Cen K."/>
            <person name="Zhan S."/>
            <person name="Wang C."/>
        </authorList>
    </citation>
    <scope>NUCLEOTIDE SEQUENCE [LARGE SCALE GENOMIC DNA]</scope>
    <source>
        <strain evidence="10 11">ARSEF 7405</strain>
    </source>
</reference>
<feature type="transmembrane region" description="Helical" evidence="7">
    <location>
        <begin position="195"/>
        <end position="218"/>
    </location>
</feature>
<dbReference type="AlphaFoldDB" id="A0A162IGE2"/>
<dbReference type="EMBL" id="AZGZ01000009">
    <property type="protein sequence ID" value="KZZ93043.1"/>
    <property type="molecule type" value="Genomic_DNA"/>
</dbReference>
<keyword evidence="5 7" id="KW-1133">Transmembrane helix</keyword>
<dbReference type="Pfam" id="PF25147">
    <property type="entry name" value="Ribophorin_II_C"/>
    <property type="match status" value="1"/>
</dbReference>
<keyword evidence="4" id="KW-0256">Endoplasmic reticulum</keyword>
<dbReference type="Proteomes" id="UP000242877">
    <property type="component" value="Unassembled WGS sequence"/>
</dbReference>
<dbReference type="PANTHER" id="PTHR12640">
    <property type="entry name" value="RIBOPHORIN II"/>
    <property type="match status" value="1"/>
</dbReference>
<dbReference type="OrthoDB" id="432292at2759"/>
<comment type="caution">
    <text evidence="10">The sequence shown here is derived from an EMBL/GenBank/DDBJ whole genome shotgun (WGS) entry which is preliminary data.</text>
</comment>
<feature type="chain" id="PRO_5044229132" evidence="8">
    <location>
        <begin position="24"/>
        <end position="289"/>
    </location>
</feature>
<accession>A0A162IGE2</accession>
<sequence>MTRLGWFLRAGLLVAAAFPSAGAASSWGFSDASLSIRSKDAKAGDQIKHTLSTSKPIEKPIPLKDTDNIKIVLTTQKDSVPEKPHQAFILFKNAEAQLDVAYPLEVKDSGKAKFDMKSKDIPSQLLQPGREIEASIVIASFGDAEGHNKPAFRLLVDPSVEASTTTDPLAYGKLDEIHHIFKPEAQSPPALSCSAFVVLVLATLPFLTGMWFALGANLRHLPKAFCASPIAHTVFLSSVISVEAVFYMYYTTWNLFQILPVLAALGLLAVVAGSRALGEVQSRRLAGLR</sequence>
<evidence type="ECO:0000256" key="5">
    <source>
        <dbReference type="ARBA" id="ARBA00022989"/>
    </source>
</evidence>
<evidence type="ECO:0000259" key="9">
    <source>
        <dbReference type="Pfam" id="PF25147"/>
    </source>
</evidence>
<dbReference type="GO" id="GO:0008250">
    <property type="term" value="C:oligosaccharyltransferase complex"/>
    <property type="evidence" value="ECO:0007669"/>
    <property type="project" value="InterPro"/>
</dbReference>
<keyword evidence="6 7" id="KW-0472">Membrane</keyword>
<feature type="transmembrane region" description="Helical" evidence="7">
    <location>
        <begin position="230"/>
        <end position="250"/>
    </location>
</feature>
<dbReference type="VEuPathDB" id="FungiDB:AAP_02509"/>
<evidence type="ECO:0000313" key="10">
    <source>
        <dbReference type="EMBL" id="KZZ93043.1"/>
    </source>
</evidence>
<evidence type="ECO:0000256" key="2">
    <source>
        <dbReference type="ARBA" id="ARBA00022692"/>
    </source>
</evidence>
<evidence type="ECO:0000256" key="4">
    <source>
        <dbReference type="ARBA" id="ARBA00022824"/>
    </source>
</evidence>
<protein>
    <submittedName>
        <fullName evidence="10">Ribophorin II</fullName>
    </submittedName>
</protein>
<evidence type="ECO:0000313" key="11">
    <source>
        <dbReference type="Proteomes" id="UP000242877"/>
    </source>
</evidence>
<organism evidence="10 11">
    <name type="scientific">Ascosphaera apis ARSEF 7405</name>
    <dbReference type="NCBI Taxonomy" id="392613"/>
    <lineage>
        <taxon>Eukaryota</taxon>
        <taxon>Fungi</taxon>
        <taxon>Dikarya</taxon>
        <taxon>Ascomycota</taxon>
        <taxon>Pezizomycotina</taxon>
        <taxon>Eurotiomycetes</taxon>
        <taxon>Eurotiomycetidae</taxon>
        <taxon>Onygenales</taxon>
        <taxon>Ascosphaeraceae</taxon>
        <taxon>Ascosphaera</taxon>
    </lineage>
</organism>
<name>A0A162IGE2_9EURO</name>
<dbReference type="InterPro" id="IPR008814">
    <property type="entry name" value="Swp1"/>
</dbReference>
<feature type="transmembrane region" description="Helical" evidence="7">
    <location>
        <begin position="256"/>
        <end position="277"/>
    </location>
</feature>
<dbReference type="GO" id="GO:0006487">
    <property type="term" value="P:protein N-linked glycosylation"/>
    <property type="evidence" value="ECO:0007669"/>
    <property type="project" value="TreeGrafter"/>
</dbReference>
<gene>
    <name evidence="10" type="ORF">AAP_02509</name>
</gene>
<comment type="subcellular location">
    <subcellularLocation>
        <location evidence="1">Endoplasmic reticulum membrane</location>
        <topology evidence="1">Multi-pass membrane protein</topology>
    </subcellularLocation>
</comment>
<proteinExistence type="predicted"/>
<evidence type="ECO:0000256" key="7">
    <source>
        <dbReference type="SAM" id="Phobius"/>
    </source>
</evidence>
<feature type="domain" description="Ribophorin II C-terminal" evidence="9">
    <location>
        <begin position="181"/>
        <end position="284"/>
    </location>
</feature>
<evidence type="ECO:0000256" key="8">
    <source>
        <dbReference type="SAM" id="SignalP"/>
    </source>
</evidence>
<evidence type="ECO:0000256" key="6">
    <source>
        <dbReference type="ARBA" id="ARBA00023136"/>
    </source>
</evidence>